<reference evidence="5 6" key="1">
    <citation type="submission" date="2016-10" db="EMBL/GenBank/DDBJ databases">
        <authorList>
            <person name="de Groot N.N."/>
        </authorList>
    </citation>
    <scope>NUCLEOTIDE SEQUENCE [LARGE SCALE GENOMIC DNA]</scope>
    <source>
        <strain evidence="5 6">CGMCC 1.7727</strain>
    </source>
</reference>
<dbReference type="Gene3D" id="3.40.1410.10">
    <property type="entry name" value="Chorismate lyase-like"/>
    <property type="match status" value="1"/>
</dbReference>
<dbReference type="PANTHER" id="PTHR44846">
    <property type="entry name" value="MANNOSYL-D-GLYCERATE TRANSPORT/METABOLISM SYSTEM REPRESSOR MNGR-RELATED"/>
    <property type="match status" value="1"/>
</dbReference>
<dbReference type="InterPro" id="IPR011663">
    <property type="entry name" value="UTRA"/>
</dbReference>
<dbReference type="CDD" id="cd07377">
    <property type="entry name" value="WHTH_GntR"/>
    <property type="match status" value="1"/>
</dbReference>
<evidence type="ECO:0000313" key="5">
    <source>
        <dbReference type="EMBL" id="SER25974.1"/>
    </source>
</evidence>
<dbReference type="RefSeq" id="WP_089739102.1">
    <property type="nucleotide sequence ID" value="NZ_FOGL01000002.1"/>
</dbReference>
<evidence type="ECO:0000256" key="2">
    <source>
        <dbReference type="ARBA" id="ARBA00023125"/>
    </source>
</evidence>
<dbReference type="PANTHER" id="PTHR44846:SF17">
    <property type="entry name" value="GNTR-FAMILY TRANSCRIPTIONAL REGULATOR"/>
    <property type="match status" value="1"/>
</dbReference>
<keyword evidence="3" id="KW-0804">Transcription</keyword>
<proteinExistence type="predicted"/>
<evidence type="ECO:0000259" key="4">
    <source>
        <dbReference type="PROSITE" id="PS50949"/>
    </source>
</evidence>
<dbReference type="AlphaFoldDB" id="A0A1H9MQI3"/>
<dbReference type="InterPro" id="IPR028978">
    <property type="entry name" value="Chorismate_lyase_/UTRA_dom_sf"/>
</dbReference>
<protein>
    <submittedName>
        <fullName evidence="5">GntR family transcriptional regulator</fullName>
    </submittedName>
</protein>
<keyword evidence="2" id="KW-0238">DNA-binding</keyword>
<dbReference type="SMART" id="SM00866">
    <property type="entry name" value="UTRA"/>
    <property type="match status" value="1"/>
</dbReference>
<dbReference type="InterPro" id="IPR036388">
    <property type="entry name" value="WH-like_DNA-bd_sf"/>
</dbReference>
<dbReference type="Pfam" id="PF00392">
    <property type="entry name" value="GntR"/>
    <property type="match status" value="1"/>
</dbReference>
<evidence type="ECO:0000313" key="6">
    <source>
        <dbReference type="Proteomes" id="UP000199687"/>
    </source>
</evidence>
<name>A0A1H9MQI3_9BACI</name>
<dbReference type="GO" id="GO:0003700">
    <property type="term" value="F:DNA-binding transcription factor activity"/>
    <property type="evidence" value="ECO:0007669"/>
    <property type="project" value="InterPro"/>
</dbReference>
<dbReference type="Gene3D" id="1.10.10.10">
    <property type="entry name" value="Winged helix-like DNA-binding domain superfamily/Winged helix DNA-binding domain"/>
    <property type="match status" value="1"/>
</dbReference>
<dbReference type="GO" id="GO:0045892">
    <property type="term" value="P:negative regulation of DNA-templated transcription"/>
    <property type="evidence" value="ECO:0007669"/>
    <property type="project" value="TreeGrafter"/>
</dbReference>
<evidence type="ECO:0000256" key="3">
    <source>
        <dbReference type="ARBA" id="ARBA00023163"/>
    </source>
</evidence>
<dbReference type="InterPro" id="IPR036390">
    <property type="entry name" value="WH_DNA-bd_sf"/>
</dbReference>
<dbReference type="SUPFAM" id="SSF64288">
    <property type="entry name" value="Chorismate lyase-like"/>
    <property type="match status" value="1"/>
</dbReference>
<dbReference type="SUPFAM" id="SSF46785">
    <property type="entry name" value="Winged helix' DNA-binding domain"/>
    <property type="match status" value="1"/>
</dbReference>
<dbReference type="SMART" id="SM00345">
    <property type="entry name" value="HTH_GNTR"/>
    <property type="match status" value="1"/>
</dbReference>
<dbReference type="STRING" id="531814.SAMN04487944_102109"/>
<gene>
    <name evidence="5" type="ORF">SAMN04487944_102109</name>
</gene>
<evidence type="ECO:0000256" key="1">
    <source>
        <dbReference type="ARBA" id="ARBA00023015"/>
    </source>
</evidence>
<dbReference type="Proteomes" id="UP000199687">
    <property type="component" value="Unassembled WGS sequence"/>
</dbReference>
<dbReference type="Pfam" id="PF07702">
    <property type="entry name" value="UTRA"/>
    <property type="match status" value="1"/>
</dbReference>
<dbReference type="PROSITE" id="PS50949">
    <property type="entry name" value="HTH_GNTR"/>
    <property type="match status" value="1"/>
</dbReference>
<accession>A0A1H9MQI3</accession>
<dbReference type="GO" id="GO:0003677">
    <property type="term" value="F:DNA binding"/>
    <property type="evidence" value="ECO:0007669"/>
    <property type="project" value="UniProtKB-KW"/>
</dbReference>
<dbReference type="OrthoDB" id="9816541at2"/>
<keyword evidence="6" id="KW-1185">Reference proteome</keyword>
<dbReference type="EMBL" id="FOGL01000002">
    <property type="protein sequence ID" value="SER25974.1"/>
    <property type="molecule type" value="Genomic_DNA"/>
</dbReference>
<feature type="domain" description="HTH gntR-type" evidence="4">
    <location>
        <begin position="5"/>
        <end position="73"/>
    </location>
</feature>
<dbReference type="PRINTS" id="PR00035">
    <property type="entry name" value="HTHGNTR"/>
</dbReference>
<keyword evidence="1" id="KW-0805">Transcription regulation</keyword>
<sequence>MTITIEKELRIIDDLMEQIISKQFDYGEKLPSENELADKYRVPRTTVRRSLSKLEERGFIYSQRGKGRYLKNESFQVELNLTGKSSFTEKMRQSGHQLVTQNVGCEKIKYDKQIYERLKAAREDTVYQISRLRYIHGEPIAIHNSYINERQFPDIAKVGPEIVSMYSFYRQLGYHDFTNINSLLSVTFPTLNEQTVLLCKSMEPLIMIESTCTDTETAKVLETTKVLYRSDKFKYNLSSR</sequence>
<organism evidence="5 6">
    <name type="scientific">Gracilibacillus ureilyticus</name>
    <dbReference type="NCBI Taxonomy" id="531814"/>
    <lineage>
        <taxon>Bacteria</taxon>
        <taxon>Bacillati</taxon>
        <taxon>Bacillota</taxon>
        <taxon>Bacilli</taxon>
        <taxon>Bacillales</taxon>
        <taxon>Bacillaceae</taxon>
        <taxon>Gracilibacillus</taxon>
    </lineage>
</organism>
<dbReference type="InterPro" id="IPR050679">
    <property type="entry name" value="Bact_HTH_transcr_reg"/>
</dbReference>
<dbReference type="InterPro" id="IPR000524">
    <property type="entry name" value="Tscrpt_reg_HTH_GntR"/>
</dbReference>